<comment type="caution">
    <text evidence="3">The sequence shown here is derived from an EMBL/GenBank/DDBJ whole genome shotgun (WGS) entry which is preliminary data.</text>
</comment>
<organism evidence="3 4">
    <name type="scientific">Streptomyces netropsis</name>
    <name type="common">Streptoverticillium netropsis</name>
    <dbReference type="NCBI Taxonomy" id="55404"/>
    <lineage>
        <taxon>Bacteria</taxon>
        <taxon>Bacillati</taxon>
        <taxon>Actinomycetota</taxon>
        <taxon>Actinomycetes</taxon>
        <taxon>Kitasatosporales</taxon>
        <taxon>Streptomycetaceae</taxon>
        <taxon>Streptomyces</taxon>
    </lineage>
</organism>
<feature type="transmembrane region" description="Helical" evidence="2">
    <location>
        <begin position="100"/>
        <end position="119"/>
    </location>
</feature>
<keyword evidence="2" id="KW-0472">Membrane</keyword>
<feature type="transmembrane region" description="Helical" evidence="2">
    <location>
        <begin position="73"/>
        <end position="94"/>
    </location>
</feature>
<evidence type="ECO:0000256" key="2">
    <source>
        <dbReference type="SAM" id="Phobius"/>
    </source>
</evidence>
<evidence type="ECO:0000256" key="1">
    <source>
        <dbReference type="SAM" id="MobiDB-lite"/>
    </source>
</evidence>
<keyword evidence="2" id="KW-0812">Transmembrane</keyword>
<reference evidence="3 4" key="1">
    <citation type="submission" date="2020-08" db="EMBL/GenBank/DDBJ databases">
        <title>Genomic Encyclopedia of Type Strains, Phase III (KMG-III): the genomes of soil and plant-associated and newly described type strains.</title>
        <authorList>
            <person name="Whitman W."/>
        </authorList>
    </citation>
    <scope>NUCLEOTIDE SEQUENCE [LARGE SCALE GENOMIC DNA]</scope>
    <source>
        <strain evidence="3 4">CECT 3265</strain>
    </source>
</reference>
<protein>
    <submittedName>
        <fullName evidence="3">Uncharacterized protein</fullName>
    </submittedName>
</protein>
<keyword evidence="2" id="KW-1133">Transmembrane helix</keyword>
<feature type="transmembrane region" description="Helical" evidence="2">
    <location>
        <begin position="126"/>
        <end position="151"/>
    </location>
</feature>
<dbReference type="EMBL" id="JACHJG010000005">
    <property type="protein sequence ID" value="MBB4886891.1"/>
    <property type="molecule type" value="Genomic_DNA"/>
</dbReference>
<sequence length="203" mass="20852">MNQPWQQPPQQPNPYGQQPPPQQPGPYGQQPPPPGYGPQQPQQPYGMLPHAAPQYGGPGGFPPPPAPFRPGNVGLAVLLGVVAMLVGAGVYGYILKATDGAQIGYLAIGVGALVGAALGKIGGRNAVLPAVGVVLGLLGVYLGQIFGYALALSDFLNVPVTEVLFDHFEVVSKAWKEDLGGMDALFYALGGAGAFSTARKLGG</sequence>
<dbReference type="AlphaFoldDB" id="A0A7W7LC49"/>
<dbReference type="RefSeq" id="WP_184733933.1">
    <property type="nucleotide sequence ID" value="NZ_BMRW01000005.1"/>
</dbReference>
<feature type="compositionally biased region" description="Pro residues" evidence="1">
    <location>
        <begin position="1"/>
        <end position="36"/>
    </location>
</feature>
<evidence type="ECO:0000313" key="3">
    <source>
        <dbReference type="EMBL" id="MBB4886891.1"/>
    </source>
</evidence>
<feature type="region of interest" description="Disordered" evidence="1">
    <location>
        <begin position="1"/>
        <end position="64"/>
    </location>
</feature>
<dbReference type="SUPFAM" id="SSF81995">
    <property type="entry name" value="beta-sandwich domain of Sec23/24"/>
    <property type="match status" value="1"/>
</dbReference>
<evidence type="ECO:0000313" key="4">
    <source>
        <dbReference type="Proteomes" id="UP000556436"/>
    </source>
</evidence>
<name>A0A7W7LC49_STRNE</name>
<feature type="compositionally biased region" description="Low complexity" evidence="1">
    <location>
        <begin position="37"/>
        <end position="46"/>
    </location>
</feature>
<keyword evidence="4" id="KW-1185">Reference proteome</keyword>
<gene>
    <name evidence="3" type="ORF">FHS38_002936</name>
</gene>
<dbReference type="Proteomes" id="UP000556436">
    <property type="component" value="Unassembled WGS sequence"/>
</dbReference>
<proteinExistence type="predicted"/>
<accession>A0A7W7LC49</accession>